<keyword evidence="2" id="KW-0547">Nucleotide-binding</keyword>
<dbReference type="EMBL" id="BEXD01003888">
    <property type="protein sequence ID" value="GBC03496.1"/>
    <property type="molecule type" value="Genomic_DNA"/>
</dbReference>
<dbReference type="Proteomes" id="UP000247702">
    <property type="component" value="Unassembled WGS sequence"/>
</dbReference>
<keyword evidence="2" id="KW-0378">Hydrolase</keyword>
<accession>A0A2Z6RL34</accession>
<keyword evidence="2" id="KW-0067">ATP-binding</keyword>
<keyword evidence="3" id="KW-1185">Reference proteome</keyword>
<keyword evidence="2" id="KW-0347">Helicase</keyword>
<sequence length="122" mass="13272">MLCRADVDEFNLNKLRSLNNPIARINAIYTGGSEACKADPDVAKGLEPYLLLSRGSKVMLRTNLWTEVGLVNGSVGIIHEIVFEQNQGLPSLPIAILVEFDKYTGPAIVIETGRKLVPIAPV</sequence>
<dbReference type="AlphaFoldDB" id="A0A2Z6RL34"/>
<gene>
    <name evidence="2" type="ORF">RCL2_001988800</name>
    <name evidence="1" type="ORF">RclHR1_05150006</name>
</gene>
<protein>
    <submittedName>
        <fullName evidence="2">ATP-dependent DNA helicase Pif1-like</fullName>
    </submittedName>
</protein>
<evidence type="ECO:0000313" key="1">
    <source>
        <dbReference type="EMBL" id="GBC03496.1"/>
    </source>
</evidence>
<dbReference type="OrthoDB" id="1884788at2759"/>
<proteinExistence type="predicted"/>
<evidence type="ECO:0000313" key="3">
    <source>
        <dbReference type="Proteomes" id="UP000247702"/>
    </source>
</evidence>
<name>A0A2Z6RL34_9GLOM</name>
<dbReference type="EMBL" id="BLAL01000221">
    <property type="protein sequence ID" value="GES93130.1"/>
    <property type="molecule type" value="Genomic_DNA"/>
</dbReference>
<dbReference type="Proteomes" id="UP000615446">
    <property type="component" value="Unassembled WGS sequence"/>
</dbReference>
<comment type="caution">
    <text evidence="1">The sequence shown here is derived from an EMBL/GenBank/DDBJ whole genome shotgun (WGS) entry which is preliminary data.</text>
</comment>
<dbReference type="GO" id="GO:0004386">
    <property type="term" value="F:helicase activity"/>
    <property type="evidence" value="ECO:0007669"/>
    <property type="project" value="UniProtKB-KW"/>
</dbReference>
<organism evidence="1 3">
    <name type="scientific">Rhizophagus clarus</name>
    <dbReference type="NCBI Taxonomy" id="94130"/>
    <lineage>
        <taxon>Eukaryota</taxon>
        <taxon>Fungi</taxon>
        <taxon>Fungi incertae sedis</taxon>
        <taxon>Mucoromycota</taxon>
        <taxon>Glomeromycotina</taxon>
        <taxon>Glomeromycetes</taxon>
        <taxon>Glomerales</taxon>
        <taxon>Glomeraceae</taxon>
        <taxon>Rhizophagus</taxon>
    </lineage>
</organism>
<reference evidence="1 3" key="1">
    <citation type="submission" date="2017-11" db="EMBL/GenBank/DDBJ databases">
        <title>The genome of Rhizophagus clarus HR1 reveals common genetic basis of auxotrophy among arbuscular mycorrhizal fungi.</title>
        <authorList>
            <person name="Kobayashi Y."/>
        </authorList>
    </citation>
    <scope>NUCLEOTIDE SEQUENCE [LARGE SCALE GENOMIC DNA]</scope>
    <source>
        <strain evidence="1 3">HR1</strain>
    </source>
</reference>
<reference evidence="2" key="2">
    <citation type="submission" date="2019-10" db="EMBL/GenBank/DDBJ databases">
        <title>Conservation and host-specific expression of non-tandemly repeated heterogenous ribosome RNA gene in arbuscular mycorrhizal fungi.</title>
        <authorList>
            <person name="Maeda T."/>
            <person name="Kobayashi Y."/>
            <person name="Nakagawa T."/>
            <person name="Ezawa T."/>
            <person name="Yamaguchi K."/>
            <person name="Bino T."/>
            <person name="Nishimoto Y."/>
            <person name="Shigenobu S."/>
            <person name="Kawaguchi M."/>
        </authorList>
    </citation>
    <scope>NUCLEOTIDE SEQUENCE</scope>
    <source>
        <strain evidence="2">HR1</strain>
    </source>
</reference>
<evidence type="ECO:0000313" key="2">
    <source>
        <dbReference type="EMBL" id="GES93130.1"/>
    </source>
</evidence>